<dbReference type="EMBL" id="MU155289">
    <property type="protein sequence ID" value="KAF9476569.1"/>
    <property type="molecule type" value="Genomic_DNA"/>
</dbReference>
<protein>
    <submittedName>
        <fullName evidence="2">Uncharacterized protein</fullName>
    </submittedName>
</protein>
<comment type="caution">
    <text evidence="2">The sequence shown here is derived from an EMBL/GenBank/DDBJ whole genome shotgun (WGS) entry which is preliminary data.</text>
</comment>
<name>A0A9P5YW57_9AGAR</name>
<dbReference type="Proteomes" id="UP000807469">
    <property type="component" value="Unassembled WGS sequence"/>
</dbReference>
<keyword evidence="1" id="KW-0472">Membrane</keyword>
<dbReference type="AlphaFoldDB" id="A0A9P5YW57"/>
<accession>A0A9P5YW57</accession>
<reference evidence="2" key="1">
    <citation type="submission" date="2020-11" db="EMBL/GenBank/DDBJ databases">
        <authorList>
            <consortium name="DOE Joint Genome Institute"/>
            <person name="Ahrendt S."/>
            <person name="Riley R."/>
            <person name="Andreopoulos W."/>
            <person name="Labutti K."/>
            <person name="Pangilinan J."/>
            <person name="Ruiz-Duenas F.J."/>
            <person name="Barrasa J.M."/>
            <person name="Sanchez-Garcia M."/>
            <person name="Camarero S."/>
            <person name="Miyauchi S."/>
            <person name="Serrano A."/>
            <person name="Linde D."/>
            <person name="Babiker R."/>
            <person name="Drula E."/>
            <person name="Ayuso-Fernandez I."/>
            <person name="Pacheco R."/>
            <person name="Padilla G."/>
            <person name="Ferreira P."/>
            <person name="Barriuso J."/>
            <person name="Kellner H."/>
            <person name="Castanera R."/>
            <person name="Alfaro M."/>
            <person name="Ramirez L."/>
            <person name="Pisabarro A.G."/>
            <person name="Kuo A."/>
            <person name="Tritt A."/>
            <person name="Lipzen A."/>
            <person name="He G."/>
            <person name="Yan M."/>
            <person name="Ng V."/>
            <person name="Cullen D."/>
            <person name="Martin F."/>
            <person name="Rosso M.-N."/>
            <person name="Henrissat B."/>
            <person name="Hibbett D."/>
            <person name="Martinez A.T."/>
            <person name="Grigoriev I.V."/>
        </authorList>
    </citation>
    <scope>NUCLEOTIDE SEQUENCE</scope>
    <source>
        <strain evidence="2">CIRM-BRFM 674</strain>
    </source>
</reference>
<sequence length="63" mass="6716">MLSSLFSSLSNSFCAPSRSPIGTSGTASWFIMGSISCLFSVFGNASRAVLRFLRPRLDLAAPK</sequence>
<gene>
    <name evidence="2" type="ORF">BDN70DRAFT_165344</name>
</gene>
<keyword evidence="1" id="KW-0812">Transmembrane</keyword>
<feature type="transmembrane region" description="Helical" evidence="1">
    <location>
        <begin position="30"/>
        <end position="50"/>
    </location>
</feature>
<organism evidence="2 3">
    <name type="scientific">Pholiota conissans</name>
    <dbReference type="NCBI Taxonomy" id="109636"/>
    <lineage>
        <taxon>Eukaryota</taxon>
        <taxon>Fungi</taxon>
        <taxon>Dikarya</taxon>
        <taxon>Basidiomycota</taxon>
        <taxon>Agaricomycotina</taxon>
        <taxon>Agaricomycetes</taxon>
        <taxon>Agaricomycetidae</taxon>
        <taxon>Agaricales</taxon>
        <taxon>Agaricineae</taxon>
        <taxon>Strophariaceae</taxon>
        <taxon>Pholiota</taxon>
    </lineage>
</organism>
<keyword evidence="1" id="KW-1133">Transmembrane helix</keyword>
<keyword evidence="3" id="KW-1185">Reference proteome</keyword>
<evidence type="ECO:0000313" key="2">
    <source>
        <dbReference type="EMBL" id="KAF9476569.1"/>
    </source>
</evidence>
<evidence type="ECO:0000313" key="3">
    <source>
        <dbReference type="Proteomes" id="UP000807469"/>
    </source>
</evidence>
<proteinExistence type="predicted"/>
<evidence type="ECO:0000256" key="1">
    <source>
        <dbReference type="SAM" id="Phobius"/>
    </source>
</evidence>